<dbReference type="GO" id="GO:0006355">
    <property type="term" value="P:regulation of DNA-templated transcription"/>
    <property type="evidence" value="ECO:0007669"/>
    <property type="project" value="InterPro"/>
</dbReference>
<dbReference type="CDD" id="cd00009">
    <property type="entry name" value="AAA"/>
    <property type="match status" value="1"/>
</dbReference>
<evidence type="ECO:0000313" key="10">
    <source>
        <dbReference type="EMBL" id="NOK37132.1"/>
    </source>
</evidence>
<dbReference type="InterPro" id="IPR011006">
    <property type="entry name" value="CheY-like_superfamily"/>
</dbReference>
<feature type="modified residue" description="4-aspartylphosphate" evidence="6">
    <location>
        <position position="60"/>
    </location>
</feature>
<dbReference type="Pfam" id="PF00072">
    <property type="entry name" value="Response_reg"/>
    <property type="match status" value="1"/>
</dbReference>
<feature type="domain" description="Sigma-54 factor interaction" evidence="8">
    <location>
        <begin position="149"/>
        <end position="378"/>
    </location>
</feature>
<dbReference type="InterPro" id="IPR058031">
    <property type="entry name" value="AAA_lid_NorR"/>
</dbReference>
<dbReference type="AlphaFoldDB" id="A0A7Y4NVJ0"/>
<dbReference type="PROSITE" id="PS00688">
    <property type="entry name" value="SIGMA54_INTERACT_3"/>
    <property type="match status" value="1"/>
</dbReference>
<dbReference type="InterPro" id="IPR025944">
    <property type="entry name" value="Sigma_54_int_dom_CS"/>
</dbReference>
<reference evidence="10 11" key="1">
    <citation type="submission" date="2020-05" db="EMBL/GenBank/DDBJ databases">
        <authorList>
            <person name="Whitworth D."/>
        </authorList>
    </citation>
    <scope>NUCLEOTIDE SEQUENCE [LARGE SCALE GENOMIC DNA]</scope>
    <source>
        <strain evidence="10 11">AB043B</strain>
    </source>
</reference>
<dbReference type="InterPro" id="IPR025943">
    <property type="entry name" value="Sigma_54_int_dom_ATP-bd_2"/>
</dbReference>
<name>A0A7Y4NVJ0_9BACT</name>
<dbReference type="PANTHER" id="PTHR32071:SF117">
    <property type="entry name" value="PTS-DEPENDENT DIHYDROXYACETONE KINASE OPERON REGULATORY PROTEIN-RELATED"/>
    <property type="match status" value="1"/>
</dbReference>
<evidence type="ECO:0000313" key="11">
    <source>
        <dbReference type="Proteomes" id="UP000563426"/>
    </source>
</evidence>
<keyword evidence="3" id="KW-0805">Transcription regulation</keyword>
<dbReference type="PROSITE" id="PS50045">
    <property type="entry name" value="SIGMA54_INTERACT_4"/>
    <property type="match status" value="1"/>
</dbReference>
<keyword evidence="11" id="KW-1185">Reference proteome</keyword>
<protein>
    <submittedName>
        <fullName evidence="10">Sigma-54-dependent Fis family transcriptional regulator</fullName>
    </submittedName>
</protein>
<sequence>MTPEPPVQQPHVLLVDDDLQLAELMSMRMTSRGYHVTVESEGRGALRRLAQERVDAMVLDLRLEDMDGMDVLRAARQCAPELSVIMLTAHGSIETAVQAMQEGAYGFLTKPFHDHELMQKLTHALERSRLRREVAELRLRMGESGEPLLLGISEAISRVREVIARIAPTDATVLLTGESGTGKELAARMLHVLSRRNTERFVAVNCGALPPELLESELFGHVKGAFSGAVREREGLFGAANGGTLFLDEIGEASPSVQVKLLRVLQEQRLTRVGADVEEPVDVRVVAATNRDLAEEVAAKRFRQDLYFRLHVVPIELPPLRERLEDIPLLAQLFLERTANRYGLRPPRLAPATVELLQRYGWPGNVRELIHEMEAAVLLAGADELQPRHVPRLGQALEAPPAGSAQLPGVPGGTEALPSLREARDAFERAYLAEAMRRSSGSVSAAARMAGRNRSDFYDLLKRHGLSAADFKGTPEGGPTRPTPREP</sequence>
<dbReference type="RefSeq" id="WP_171437221.1">
    <property type="nucleotide sequence ID" value="NZ_JABFJV010000205.1"/>
</dbReference>
<dbReference type="SMART" id="SM00448">
    <property type="entry name" value="REC"/>
    <property type="match status" value="1"/>
</dbReference>
<evidence type="ECO:0000256" key="7">
    <source>
        <dbReference type="SAM" id="MobiDB-lite"/>
    </source>
</evidence>
<dbReference type="Pfam" id="PF00158">
    <property type="entry name" value="Sigma54_activat"/>
    <property type="match status" value="1"/>
</dbReference>
<evidence type="ECO:0000256" key="5">
    <source>
        <dbReference type="ARBA" id="ARBA00023163"/>
    </source>
</evidence>
<dbReference type="Proteomes" id="UP000563426">
    <property type="component" value="Unassembled WGS sequence"/>
</dbReference>
<evidence type="ECO:0000256" key="1">
    <source>
        <dbReference type="ARBA" id="ARBA00022741"/>
    </source>
</evidence>
<evidence type="ECO:0000256" key="4">
    <source>
        <dbReference type="ARBA" id="ARBA00023125"/>
    </source>
</evidence>
<dbReference type="Pfam" id="PF25601">
    <property type="entry name" value="AAA_lid_14"/>
    <property type="match status" value="1"/>
</dbReference>
<dbReference type="PROSITE" id="PS00676">
    <property type="entry name" value="SIGMA54_INTERACT_2"/>
    <property type="match status" value="1"/>
</dbReference>
<dbReference type="FunFam" id="3.40.50.300:FF:000006">
    <property type="entry name" value="DNA-binding transcriptional regulator NtrC"/>
    <property type="match status" value="1"/>
</dbReference>
<dbReference type="PROSITE" id="PS50110">
    <property type="entry name" value="RESPONSE_REGULATORY"/>
    <property type="match status" value="1"/>
</dbReference>
<dbReference type="EMBL" id="JABFJV010000205">
    <property type="protein sequence ID" value="NOK37132.1"/>
    <property type="molecule type" value="Genomic_DNA"/>
</dbReference>
<accession>A0A7Y4NVJ0</accession>
<dbReference type="InterPro" id="IPR001789">
    <property type="entry name" value="Sig_transdc_resp-reg_receiver"/>
</dbReference>
<keyword evidence="5" id="KW-0804">Transcription</keyword>
<evidence type="ECO:0000259" key="8">
    <source>
        <dbReference type="PROSITE" id="PS50045"/>
    </source>
</evidence>
<comment type="caution">
    <text evidence="10">The sequence shown here is derived from an EMBL/GenBank/DDBJ whole genome shotgun (WGS) entry which is preliminary data.</text>
</comment>
<evidence type="ECO:0000259" key="9">
    <source>
        <dbReference type="PROSITE" id="PS50110"/>
    </source>
</evidence>
<dbReference type="InterPro" id="IPR009057">
    <property type="entry name" value="Homeodomain-like_sf"/>
</dbReference>
<dbReference type="SMART" id="SM00382">
    <property type="entry name" value="AAA"/>
    <property type="match status" value="1"/>
</dbReference>
<keyword evidence="4" id="KW-0238">DNA-binding</keyword>
<evidence type="ECO:0000256" key="3">
    <source>
        <dbReference type="ARBA" id="ARBA00023015"/>
    </source>
</evidence>
<dbReference type="SUPFAM" id="SSF52540">
    <property type="entry name" value="P-loop containing nucleoside triphosphate hydrolases"/>
    <property type="match status" value="1"/>
</dbReference>
<proteinExistence type="predicted"/>
<dbReference type="InterPro" id="IPR003593">
    <property type="entry name" value="AAA+_ATPase"/>
</dbReference>
<keyword evidence="6" id="KW-0597">Phosphoprotein</keyword>
<dbReference type="Gene3D" id="3.40.50.300">
    <property type="entry name" value="P-loop containing nucleotide triphosphate hydrolases"/>
    <property type="match status" value="1"/>
</dbReference>
<dbReference type="Gene3D" id="1.10.8.60">
    <property type="match status" value="1"/>
</dbReference>
<keyword evidence="2" id="KW-0067">ATP-binding</keyword>
<organism evidence="10 11">
    <name type="scientific">Corallococcus exercitus</name>
    <dbReference type="NCBI Taxonomy" id="2316736"/>
    <lineage>
        <taxon>Bacteria</taxon>
        <taxon>Pseudomonadati</taxon>
        <taxon>Myxococcota</taxon>
        <taxon>Myxococcia</taxon>
        <taxon>Myxococcales</taxon>
        <taxon>Cystobacterineae</taxon>
        <taxon>Myxococcaceae</taxon>
        <taxon>Corallococcus</taxon>
    </lineage>
</organism>
<dbReference type="GO" id="GO:0000160">
    <property type="term" value="P:phosphorelay signal transduction system"/>
    <property type="evidence" value="ECO:0007669"/>
    <property type="project" value="InterPro"/>
</dbReference>
<dbReference type="PANTHER" id="PTHR32071">
    <property type="entry name" value="TRANSCRIPTIONAL REGULATORY PROTEIN"/>
    <property type="match status" value="1"/>
</dbReference>
<dbReference type="GO" id="GO:0005524">
    <property type="term" value="F:ATP binding"/>
    <property type="evidence" value="ECO:0007669"/>
    <property type="project" value="UniProtKB-KW"/>
</dbReference>
<gene>
    <name evidence="10" type="ORF">HMI49_28435</name>
</gene>
<dbReference type="Gene3D" id="3.40.50.2300">
    <property type="match status" value="1"/>
</dbReference>
<dbReference type="SUPFAM" id="SSF52172">
    <property type="entry name" value="CheY-like"/>
    <property type="match status" value="1"/>
</dbReference>
<feature type="region of interest" description="Disordered" evidence="7">
    <location>
        <begin position="468"/>
        <end position="487"/>
    </location>
</feature>
<keyword evidence="1" id="KW-0547">Nucleotide-binding</keyword>
<evidence type="ECO:0000256" key="6">
    <source>
        <dbReference type="PROSITE-ProRule" id="PRU00169"/>
    </source>
</evidence>
<dbReference type="Gene3D" id="1.10.10.60">
    <property type="entry name" value="Homeodomain-like"/>
    <property type="match status" value="1"/>
</dbReference>
<dbReference type="GO" id="GO:0003677">
    <property type="term" value="F:DNA binding"/>
    <property type="evidence" value="ECO:0007669"/>
    <property type="project" value="UniProtKB-KW"/>
</dbReference>
<dbReference type="InterPro" id="IPR027417">
    <property type="entry name" value="P-loop_NTPase"/>
</dbReference>
<dbReference type="SUPFAM" id="SSF46689">
    <property type="entry name" value="Homeodomain-like"/>
    <property type="match status" value="1"/>
</dbReference>
<evidence type="ECO:0000256" key="2">
    <source>
        <dbReference type="ARBA" id="ARBA00022840"/>
    </source>
</evidence>
<feature type="domain" description="Response regulatory" evidence="9">
    <location>
        <begin position="11"/>
        <end position="125"/>
    </location>
</feature>
<dbReference type="InterPro" id="IPR002078">
    <property type="entry name" value="Sigma_54_int"/>
</dbReference>